<feature type="transmembrane region" description="Helical" evidence="2">
    <location>
        <begin position="235"/>
        <end position="257"/>
    </location>
</feature>
<gene>
    <name evidence="3" type="ORF">AMORRO_LOCUS4940</name>
</gene>
<evidence type="ECO:0000313" key="4">
    <source>
        <dbReference type="Proteomes" id="UP000789342"/>
    </source>
</evidence>
<feature type="transmembrane region" description="Helical" evidence="2">
    <location>
        <begin position="197"/>
        <end position="215"/>
    </location>
</feature>
<dbReference type="Proteomes" id="UP000789342">
    <property type="component" value="Unassembled WGS sequence"/>
</dbReference>
<accession>A0A9N9AQY2</accession>
<sequence length="390" mass="43788">METSPLRMPLTRESYSPREDCESEPFARKKNNTLGLRILLICISSFVVQTELAQFVQKEKQYHKPYFILWVAHSIWIIVLPLQFAFRPHLGEYVQEFLGIGGELFNTVKPSYHPVHVDFEDADDTPSIINYLRHDPVVSYLFKISAFYASCVCLVGYSWYIAVNLTTTAKLTTIYNTSCFWTYVFSIILLGELVKMVKIGAVCLSIAGVIIMSFFNDDQKISQPDDDIAIFYDSIFTSGDLIAFSGAVLYGLCEVLYKKYVSPPRPSILFSNTITGLIGTFTLLFLWIPIPILHWIGVEEFELPDLLTFGYIILIALAGVVFNASFMLVIAFTSPIFAAIGIMLTIPLVAVVDVLVTGNPLGTSVLVGSLCIFLAFLLLSWDKINIELRN</sequence>
<dbReference type="OrthoDB" id="10062838at2759"/>
<feature type="transmembrane region" description="Helical" evidence="2">
    <location>
        <begin position="361"/>
        <end position="381"/>
    </location>
</feature>
<proteinExistence type="predicted"/>
<name>A0A9N9AQY2_9GLOM</name>
<dbReference type="EMBL" id="CAJVPV010002827">
    <property type="protein sequence ID" value="CAG8536922.1"/>
    <property type="molecule type" value="Genomic_DNA"/>
</dbReference>
<dbReference type="InterPro" id="IPR037185">
    <property type="entry name" value="EmrE-like"/>
</dbReference>
<evidence type="ECO:0000313" key="3">
    <source>
        <dbReference type="EMBL" id="CAG8536922.1"/>
    </source>
</evidence>
<feature type="transmembrane region" description="Helical" evidence="2">
    <location>
        <begin position="173"/>
        <end position="190"/>
    </location>
</feature>
<keyword evidence="4" id="KW-1185">Reference proteome</keyword>
<keyword evidence="2" id="KW-1133">Transmembrane helix</keyword>
<feature type="transmembrane region" description="Helical" evidence="2">
    <location>
        <begin position="140"/>
        <end position="161"/>
    </location>
</feature>
<comment type="caution">
    <text evidence="3">The sequence shown here is derived from an EMBL/GenBank/DDBJ whole genome shotgun (WGS) entry which is preliminary data.</text>
</comment>
<dbReference type="SUPFAM" id="SSF103481">
    <property type="entry name" value="Multidrug resistance efflux transporter EmrE"/>
    <property type="match status" value="1"/>
</dbReference>
<feature type="transmembrane region" description="Helical" evidence="2">
    <location>
        <begin position="269"/>
        <end position="288"/>
    </location>
</feature>
<evidence type="ECO:0000256" key="2">
    <source>
        <dbReference type="SAM" id="Phobius"/>
    </source>
</evidence>
<feature type="transmembrane region" description="Helical" evidence="2">
    <location>
        <begin position="308"/>
        <end position="329"/>
    </location>
</feature>
<reference evidence="3" key="1">
    <citation type="submission" date="2021-06" db="EMBL/GenBank/DDBJ databases">
        <authorList>
            <person name="Kallberg Y."/>
            <person name="Tangrot J."/>
            <person name="Rosling A."/>
        </authorList>
    </citation>
    <scope>NUCLEOTIDE SEQUENCE</scope>
    <source>
        <strain evidence="3">CL551</strain>
    </source>
</reference>
<feature type="transmembrane region" description="Helical" evidence="2">
    <location>
        <begin position="67"/>
        <end position="86"/>
    </location>
</feature>
<evidence type="ECO:0000256" key="1">
    <source>
        <dbReference type="SAM" id="MobiDB-lite"/>
    </source>
</evidence>
<dbReference type="PANTHER" id="PTHR19346">
    <property type="entry name" value="SUGAR PHOSPHATE TRANSPORTER DOMAIN-CONTAINING PROTEIN"/>
    <property type="match status" value="1"/>
</dbReference>
<dbReference type="InterPro" id="IPR026505">
    <property type="entry name" value="Solute_c_fam_35_mem_F3/F4"/>
</dbReference>
<feature type="transmembrane region" description="Helical" evidence="2">
    <location>
        <begin position="336"/>
        <end position="355"/>
    </location>
</feature>
<dbReference type="AlphaFoldDB" id="A0A9N9AQY2"/>
<protein>
    <submittedName>
        <fullName evidence="3">7639_t:CDS:1</fullName>
    </submittedName>
</protein>
<keyword evidence="2" id="KW-0812">Transmembrane</keyword>
<keyword evidence="2" id="KW-0472">Membrane</keyword>
<feature type="transmembrane region" description="Helical" evidence="2">
    <location>
        <begin position="34"/>
        <end position="55"/>
    </location>
</feature>
<dbReference type="PANTHER" id="PTHR19346:SF4">
    <property type="entry name" value="SUGAR PHOSPHATE TRANSPORTER DOMAIN-CONTAINING PROTEIN"/>
    <property type="match status" value="1"/>
</dbReference>
<organism evidence="3 4">
    <name type="scientific">Acaulospora morrowiae</name>
    <dbReference type="NCBI Taxonomy" id="94023"/>
    <lineage>
        <taxon>Eukaryota</taxon>
        <taxon>Fungi</taxon>
        <taxon>Fungi incertae sedis</taxon>
        <taxon>Mucoromycota</taxon>
        <taxon>Glomeromycotina</taxon>
        <taxon>Glomeromycetes</taxon>
        <taxon>Diversisporales</taxon>
        <taxon>Acaulosporaceae</taxon>
        <taxon>Acaulospora</taxon>
    </lineage>
</organism>
<feature type="region of interest" description="Disordered" evidence="1">
    <location>
        <begin position="1"/>
        <end position="24"/>
    </location>
</feature>